<organism evidence="2 3">
    <name type="scientific">Candidatus Opimibacter skivensis</name>
    <dbReference type="NCBI Taxonomy" id="2982028"/>
    <lineage>
        <taxon>Bacteria</taxon>
        <taxon>Pseudomonadati</taxon>
        <taxon>Bacteroidota</taxon>
        <taxon>Saprospiria</taxon>
        <taxon>Saprospirales</taxon>
        <taxon>Saprospiraceae</taxon>
        <taxon>Candidatus Opimibacter</taxon>
    </lineage>
</organism>
<dbReference type="NCBIfam" id="TIGR04183">
    <property type="entry name" value="Por_Secre_tail"/>
    <property type="match status" value="1"/>
</dbReference>
<proteinExistence type="predicted"/>
<dbReference type="InterPro" id="IPR026444">
    <property type="entry name" value="Secre_tail"/>
</dbReference>
<dbReference type="AlphaFoldDB" id="A0A9D7SV65"/>
<evidence type="ECO:0000259" key="1">
    <source>
        <dbReference type="Pfam" id="PF18962"/>
    </source>
</evidence>
<dbReference type="EMBL" id="JADKGY010000006">
    <property type="protein sequence ID" value="MBK9982295.1"/>
    <property type="molecule type" value="Genomic_DNA"/>
</dbReference>
<dbReference type="Gene3D" id="2.60.120.200">
    <property type="match status" value="1"/>
</dbReference>
<evidence type="ECO:0000313" key="2">
    <source>
        <dbReference type="EMBL" id="MBK9982295.1"/>
    </source>
</evidence>
<sequence>MRLVRKHIDFLFIILMFSLHISVLSGQNIFIFEDFESGDFTGKGWYDGFKDQRTTAEFKNGTHAYQGHFAHGATTSGAGRHLFAETDKVYISYWVKYSSNWVGSGVAYHPHEWSILTNEDWIYQGPADTYLTTYIEQNGGKPLLALQDSKNVDPNCILLNNNSFVGCNGDFSTYPFTEARSACSCNGLAGHLDKRDCFPDSGSSHGYYSSRSWHADSIYFRNTPGPYYKNDWHKIEAYFELNSIVGGIGIPDGKIRYWYDGQLLITSDSILMRTGTHPDMKFNQLFYGPYIGVGSPIDQTWWVDDLIIADGLPVTATENVSDSETGFTIFPNPSNGTFTLNIDNQNFIPGSEFEIVDVTGKLLFNEKLNSAEQTFNLNLMQGFYLVRIIHNQRLIGIKKIIFH</sequence>
<protein>
    <submittedName>
        <fullName evidence="2">T9SS type A sorting domain-containing protein</fullName>
    </submittedName>
</protein>
<name>A0A9D7SV65_9BACT</name>
<gene>
    <name evidence="2" type="ORF">IPP15_07705</name>
</gene>
<evidence type="ECO:0000313" key="3">
    <source>
        <dbReference type="Proteomes" id="UP000808337"/>
    </source>
</evidence>
<accession>A0A9D7SV65</accession>
<comment type="caution">
    <text evidence="2">The sequence shown here is derived from an EMBL/GenBank/DDBJ whole genome shotgun (WGS) entry which is preliminary data.</text>
</comment>
<feature type="domain" description="Secretion system C-terminal sorting" evidence="1">
    <location>
        <begin position="329"/>
        <end position="401"/>
    </location>
</feature>
<dbReference type="Proteomes" id="UP000808337">
    <property type="component" value="Unassembled WGS sequence"/>
</dbReference>
<dbReference type="Pfam" id="PF18962">
    <property type="entry name" value="Por_Secre_tail"/>
    <property type="match status" value="1"/>
</dbReference>
<reference evidence="2 3" key="1">
    <citation type="submission" date="2020-10" db="EMBL/GenBank/DDBJ databases">
        <title>Connecting structure to function with the recovery of over 1000 high-quality activated sludge metagenome-assembled genomes encoding full-length rRNA genes using long-read sequencing.</title>
        <authorList>
            <person name="Singleton C.M."/>
            <person name="Petriglieri F."/>
            <person name="Kristensen J.M."/>
            <person name="Kirkegaard R.H."/>
            <person name="Michaelsen T.Y."/>
            <person name="Andersen M.H."/>
            <person name="Karst S.M."/>
            <person name="Dueholm M.S."/>
            <person name="Nielsen P.H."/>
            <person name="Albertsen M."/>
        </authorList>
    </citation>
    <scope>NUCLEOTIDE SEQUENCE [LARGE SCALE GENOMIC DNA]</scope>
    <source>
        <strain evidence="2">Ribe_18-Q3-R11-54_MAXAC.273</strain>
    </source>
</reference>